<keyword evidence="2" id="KW-1185">Reference proteome</keyword>
<evidence type="ECO:0000313" key="1">
    <source>
        <dbReference type="EMBL" id="KAK9774536.1"/>
    </source>
</evidence>
<evidence type="ECO:0000313" key="2">
    <source>
        <dbReference type="Proteomes" id="UP001465668"/>
    </source>
</evidence>
<accession>A0ABR2XLN9</accession>
<reference evidence="1 2" key="1">
    <citation type="submission" date="2024-02" db="EMBL/GenBank/DDBJ databases">
        <title>First draft genome assembly of two strains of Seiridium cardinale.</title>
        <authorList>
            <person name="Emiliani G."/>
            <person name="Scali E."/>
        </authorList>
    </citation>
    <scope>NUCLEOTIDE SEQUENCE [LARGE SCALE GENOMIC DNA]</scope>
    <source>
        <strain evidence="1 2">BM-138-000479</strain>
    </source>
</reference>
<sequence length="509" mass="56619">MELMELDPTIAAALYKPLREAEIRLAKLEPGEGQTPITVSLVTVGINQHPAYDAISYVWACMGNAMDGRARDVASLLADYGPILARPRGTTDLLQLWRMGATPDKDSRWSAIRAVMAAPWFERAWVLQEVGLANNPRVLYGPVEFGYRDLMATVRCIRIFAGDFALKAGIGAFLIHTNWVDWSDEWAETPAYRRYKFVDLLDHGALLNCQDPRDRVFAFLSHPLARRISTIVPDYTKTKPQVFQEATVTLLQDAGIRALSSVEHDSSTLYEDFPTWVIRWDIGFTLNNIAVYPSSQFRADMGLLNPFQIDGNVLRLKGIAVDIVEAAFEVGLLAESMKIVFRRTHIGSHHTILDVLRFLENPEMPSGYASSRSESFAHTLCCESNSTETASLRGIWAEYFNSQKSPPQQCDRGKAHSFWTKIAGGCRGRAFVVTKGGLYGLAPRIVAQGDLCCVIYGSAVPFMMRPVLSTAGVEHVRLIGETYLHGMMQGEAAKLASEDKMRECVFAVV</sequence>
<comment type="caution">
    <text evidence="1">The sequence shown here is derived from an EMBL/GenBank/DDBJ whole genome shotgun (WGS) entry which is preliminary data.</text>
</comment>
<protein>
    <submittedName>
        <fullName evidence="1">Heterokaryon incompatibility protein-domain-containing protein</fullName>
    </submittedName>
</protein>
<dbReference type="EMBL" id="JARVKM010000041">
    <property type="protein sequence ID" value="KAK9774536.1"/>
    <property type="molecule type" value="Genomic_DNA"/>
</dbReference>
<proteinExistence type="predicted"/>
<name>A0ABR2XLN9_9PEZI</name>
<dbReference type="Pfam" id="PF26639">
    <property type="entry name" value="Het-6_barrel"/>
    <property type="match status" value="1"/>
</dbReference>
<gene>
    <name evidence="1" type="ORF">SCAR479_08884</name>
</gene>
<dbReference type="InterPro" id="IPR052895">
    <property type="entry name" value="HetReg/Transcr_Mod"/>
</dbReference>
<organism evidence="1 2">
    <name type="scientific">Seiridium cardinale</name>
    <dbReference type="NCBI Taxonomy" id="138064"/>
    <lineage>
        <taxon>Eukaryota</taxon>
        <taxon>Fungi</taxon>
        <taxon>Dikarya</taxon>
        <taxon>Ascomycota</taxon>
        <taxon>Pezizomycotina</taxon>
        <taxon>Sordariomycetes</taxon>
        <taxon>Xylariomycetidae</taxon>
        <taxon>Amphisphaeriales</taxon>
        <taxon>Sporocadaceae</taxon>
        <taxon>Seiridium</taxon>
    </lineage>
</organism>
<dbReference type="Proteomes" id="UP001465668">
    <property type="component" value="Unassembled WGS sequence"/>
</dbReference>
<dbReference type="PANTHER" id="PTHR24148">
    <property type="entry name" value="ANKYRIN REPEAT DOMAIN-CONTAINING PROTEIN 39 HOMOLOG-RELATED"/>
    <property type="match status" value="1"/>
</dbReference>
<dbReference type="PANTHER" id="PTHR24148:SF64">
    <property type="entry name" value="HETEROKARYON INCOMPATIBILITY DOMAIN-CONTAINING PROTEIN"/>
    <property type="match status" value="1"/>
</dbReference>